<dbReference type="EMBL" id="AP028216">
    <property type="protein sequence ID" value="BEI93244.1"/>
    <property type="molecule type" value="Genomic_DNA"/>
</dbReference>
<organism evidence="4 5">
    <name type="scientific">Cutaneotrichosporon cavernicola</name>
    <dbReference type="NCBI Taxonomy" id="279322"/>
    <lineage>
        <taxon>Eukaryota</taxon>
        <taxon>Fungi</taxon>
        <taxon>Dikarya</taxon>
        <taxon>Basidiomycota</taxon>
        <taxon>Agaricomycotina</taxon>
        <taxon>Tremellomycetes</taxon>
        <taxon>Trichosporonales</taxon>
        <taxon>Trichosporonaceae</taxon>
        <taxon>Cutaneotrichosporon</taxon>
    </lineage>
</organism>
<dbReference type="SUPFAM" id="SSF144232">
    <property type="entry name" value="HIT/MYND zinc finger-like"/>
    <property type="match status" value="1"/>
</dbReference>
<dbReference type="RefSeq" id="XP_060458509.1">
    <property type="nucleotide sequence ID" value="XM_060602079.1"/>
</dbReference>
<dbReference type="CDD" id="cd23024">
    <property type="entry name" value="zf-HIT_ZNHIT2-3"/>
    <property type="match status" value="1"/>
</dbReference>
<evidence type="ECO:0000259" key="3">
    <source>
        <dbReference type="PROSITE" id="PS51083"/>
    </source>
</evidence>
<protein>
    <recommendedName>
        <fullName evidence="3">HIT-type domain-containing protein</fullName>
    </recommendedName>
</protein>
<feature type="region of interest" description="Disordered" evidence="2">
    <location>
        <begin position="42"/>
        <end position="104"/>
    </location>
</feature>
<accession>A0AA48L759</accession>
<feature type="compositionally biased region" description="Low complexity" evidence="2">
    <location>
        <begin position="57"/>
        <end position="67"/>
    </location>
</feature>
<keyword evidence="1" id="KW-0863">Zinc-finger</keyword>
<dbReference type="GeneID" id="85497114"/>
<name>A0AA48L759_9TREE</name>
<evidence type="ECO:0000313" key="4">
    <source>
        <dbReference type="EMBL" id="BEI93244.1"/>
    </source>
</evidence>
<sequence>MGPKAPVCGVCAQPSKYRCSVCPVRYCSVACYKTHKESCIATSETGPAPSLEPPDVQPTEPAEPVEPTTEEQPDFKPLKPLTSLKWPPEPDAMIFSDPLKRDDPKPLRTTELERIATSQPLRDLLAEEKLTRILSALDAMPSKARHDALARLLGVDADSLARPAAAATLDRGSPPPLGDLLTAAANPQERKEEWGADGWWLGHSPRVWIGEEERQLVKLWAGVVVREIDGESDGAWGSGNLEWVV</sequence>
<dbReference type="Pfam" id="PF04438">
    <property type="entry name" value="zf-HIT"/>
    <property type="match status" value="1"/>
</dbReference>
<gene>
    <name evidence="4" type="ORF">CcaverHIS019_0508720</name>
</gene>
<proteinExistence type="predicted"/>
<feature type="domain" description="HIT-type" evidence="3">
    <location>
        <begin position="8"/>
        <end position="39"/>
    </location>
</feature>
<keyword evidence="5" id="KW-1185">Reference proteome</keyword>
<evidence type="ECO:0000256" key="2">
    <source>
        <dbReference type="SAM" id="MobiDB-lite"/>
    </source>
</evidence>
<dbReference type="PROSITE" id="PS51083">
    <property type="entry name" value="ZF_HIT"/>
    <property type="match status" value="1"/>
</dbReference>
<reference evidence="4" key="1">
    <citation type="journal article" date="2023" name="BMC Genomics">
        <title>Chromosome-level genome assemblies of Cutaneotrichosporon spp. (Trichosporonales, Basidiomycota) reveal imbalanced evolution between nucleotide sequences and chromosome synteny.</title>
        <authorList>
            <person name="Kobayashi Y."/>
            <person name="Kayamori A."/>
            <person name="Aoki K."/>
            <person name="Shiwa Y."/>
            <person name="Matsutani M."/>
            <person name="Fujita N."/>
            <person name="Sugita T."/>
            <person name="Iwasaki W."/>
            <person name="Tanaka N."/>
            <person name="Takashima M."/>
        </authorList>
    </citation>
    <scope>NUCLEOTIDE SEQUENCE</scope>
    <source>
        <strain evidence="4">HIS019</strain>
    </source>
</reference>
<dbReference type="GO" id="GO:0008270">
    <property type="term" value="F:zinc ion binding"/>
    <property type="evidence" value="ECO:0007669"/>
    <property type="project" value="UniProtKB-UniRule"/>
</dbReference>
<dbReference type="AlphaFoldDB" id="A0AA48L759"/>
<dbReference type="InterPro" id="IPR007529">
    <property type="entry name" value="Znf_HIT"/>
</dbReference>
<dbReference type="KEGG" id="ccac:CcaHIS019_0508720"/>
<evidence type="ECO:0000313" key="5">
    <source>
        <dbReference type="Proteomes" id="UP001233271"/>
    </source>
</evidence>
<keyword evidence="1" id="KW-0479">Metal-binding</keyword>
<evidence type="ECO:0000256" key="1">
    <source>
        <dbReference type="PROSITE-ProRule" id="PRU00453"/>
    </source>
</evidence>
<dbReference type="Proteomes" id="UP001233271">
    <property type="component" value="Chromosome 5"/>
</dbReference>
<dbReference type="Gene3D" id="3.30.60.190">
    <property type="match status" value="1"/>
</dbReference>
<keyword evidence="1" id="KW-0862">Zinc</keyword>